<evidence type="ECO:0000256" key="1">
    <source>
        <dbReference type="ARBA" id="ARBA00012880"/>
    </source>
</evidence>
<dbReference type="PROSITE" id="PS51682">
    <property type="entry name" value="SAM_OMT_I"/>
    <property type="match status" value="1"/>
</dbReference>
<dbReference type="GO" id="GO:0032259">
    <property type="term" value="P:methylation"/>
    <property type="evidence" value="ECO:0007669"/>
    <property type="project" value="UniProtKB-KW"/>
</dbReference>
<dbReference type="GO" id="GO:0016206">
    <property type="term" value="F:catechol O-methyltransferase activity"/>
    <property type="evidence" value="ECO:0007669"/>
    <property type="project" value="UniProtKB-EC"/>
</dbReference>
<accession>A0A813JMA1</accession>
<evidence type="ECO:0000313" key="7">
    <source>
        <dbReference type="EMBL" id="CAE8680843.1"/>
    </source>
</evidence>
<sequence length="502" mass="52925">MLPHLGSSGLQARFDLRSRPWPQVLRPAKRRELRRGLVAKALGPSPEVRAGLEVVQGSSVGRAGLWRRALLLLLSASALGLRLNAAAWGAGVTACTRANQWAHALGLLGEISARGVRLDTLGTQTGVFACMIAGRWEQGMHLLSGLAWQSMEPLARSCFSPLLMDCQQRGNLGGEIALMKLLGRMGSQGGDSGLSLAALAASAAELRLLSAARQRPGAEVALARSLLFRPQPGAQVLFASGLAGRATLGKLVQVARNGKAPNLGSPYGKELQVLRQILDTVPQGNPEALCQAMPAFSKEASDRGAAKLKASILCAAMLGAPAGGSVLEVGGYCGYSAIRMAWSCPTATIASLEIDPVHVMVARILIAFAGLDSAISVWTGHSKDLIPRLALKKDEPGFLSAVFFDTKGSRYHEELAALSDCGALKPGAVVVAENVLKPGAPVFLWQVVLGKAFATQALEVQESDWPPDDWMSVSAMLPPFSTMRSLGPWDASEPPLRTLAVC</sequence>
<dbReference type="EC" id="2.1.1.6" evidence="1"/>
<keyword evidence="4" id="KW-0949">S-adenosyl-L-methionine</keyword>
<dbReference type="InterPro" id="IPR011990">
    <property type="entry name" value="TPR-like_helical_dom_sf"/>
</dbReference>
<protein>
    <recommendedName>
        <fullName evidence="1">catechol O-methyltransferase</fullName>
        <ecNumber evidence="1">2.1.1.6</ecNumber>
    </recommendedName>
</protein>
<gene>
    <name evidence="7" type="ORF">PGLA2088_LOCUS22134</name>
</gene>
<dbReference type="Proteomes" id="UP000626109">
    <property type="component" value="Unassembled WGS sequence"/>
</dbReference>
<dbReference type="PANTHER" id="PTHR43836">
    <property type="entry name" value="CATECHOL O-METHYLTRANSFERASE 1-RELATED"/>
    <property type="match status" value="1"/>
</dbReference>
<keyword evidence="5" id="KW-0128">Catecholamine metabolism</keyword>
<evidence type="ECO:0000256" key="6">
    <source>
        <dbReference type="ARBA" id="ARBA00023453"/>
    </source>
</evidence>
<dbReference type="Gene3D" id="1.25.40.10">
    <property type="entry name" value="Tetratricopeptide repeat domain"/>
    <property type="match status" value="1"/>
</dbReference>
<dbReference type="AlphaFoldDB" id="A0A813JMA1"/>
<keyword evidence="2" id="KW-0489">Methyltransferase</keyword>
<dbReference type="Pfam" id="PF01596">
    <property type="entry name" value="Methyltransf_3"/>
    <property type="match status" value="1"/>
</dbReference>
<evidence type="ECO:0000256" key="2">
    <source>
        <dbReference type="ARBA" id="ARBA00022603"/>
    </source>
</evidence>
<evidence type="ECO:0000256" key="5">
    <source>
        <dbReference type="ARBA" id="ARBA00022939"/>
    </source>
</evidence>
<dbReference type="Gene3D" id="3.40.50.150">
    <property type="entry name" value="Vaccinia Virus protein VP39"/>
    <property type="match status" value="1"/>
</dbReference>
<dbReference type="EMBL" id="CAJNNW010025899">
    <property type="protein sequence ID" value="CAE8680843.1"/>
    <property type="molecule type" value="Genomic_DNA"/>
</dbReference>
<evidence type="ECO:0000313" key="8">
    <source>
        <dbReference type="Proteomes" id="UP000626109"/>
    </source>
</evidence>
<organism evidence="7 8">
    <name type="scientific">Polarella glacialis</name>
    <name type="common">Dinoflagellate</name>
    <dbReference type="NCBI Taxonomy" id="89957"/>
    <lineage>
        <taxon>Eukaryota</taxon>
        <taxon>Sar</taxon>
        <taxon>Alveolata</taxon>
        <taxon>Dinophyceae</taxon>
        <taxon>Suessiales</taxon>
        <taxon>Suessiaceae</taxon>
        <taxon>Polarella</taxon>
    </lineage>
</organism>
<dbReference type="PANTHER" id="PTHR43836:SF2">
    <property type="entry name" value="CATECHOL O-METHYLTRANSFERASE 1-RELATED"/>
    <property type="match status" value="1"/>
</dbReference>
<reference evidence="7" key="1">
    <citation type="submission" date="2021-02" db="EMBL/GenBank/DDBJ databases">
        <authorList>
            <person name="Dougan E. K."/>
            <person name="Rhodes N."/>
            <person name="Thang M."/>
            <person name="Chan C."/>
        </authorList>
    </citation>
    <scope>NUCLEOTIDE SEQUENCE</scope>
</reference>
<evidence type="ECO:0000256" key="4">
    <source>
        <dbReference type="ARBA" id="ARBA00022691"/>
    </source>
</evidence>
<dbReference type="GO" id="GO:0006584">
    <property type="term" value="P:catecholamine metabolic process"/>
    <property type="evidence" value="ECO:0007669"/>
    <property type="project" value="UniProtKB-KW"/>
</dbReference>
<evidence type="ECO:0000256" key="3">
    <source>
        <dbReference type="ARBA" id="ARBA00022679"/>
    </source>
</evidence>
<name>A0A813JMA1_POLGL</name>
<dbReference type="SUPFAM" id="SSF53335">
    <property type="entry name" value="S-adenosyl-L-methionine-dependent methyltransferases"/>
    <property type="match status" value="1"/>
</dbReference>
<dbReference type="InterPro" id="IPR002935">
    <property type="entry name" value="SAM_O-MeTrfase"/>
</dbReference>
<proteinExistence type="inferred from homology"/>
<dbReference type="InterPro" id="IPR029063">
    <property type="entry name" value="SAM-dependent_MTases_sf"/>
</dbReference>
<keyword evidence="3" id="KW-0808">Transferase</keyword>
<comment type="caution">
    <text evidence="7">The sequence shown here is derived from an EMBL/GenBank/DDBJ whole genome shotgun (WGS) entry which is preliminary data.</text>
</comment>
<comment type="similarity">
    <text evidence="6">Belongs to the class I-like SAM-binding methyltransferase superfamily. Cation-dependent O-methyltransferase family.</text>
</comment>